<protein>
    <recommendedName>
        <fullName evidence="4">Transmembrane protein 220</fullName>
    </recommendedName>
</protein>
<keyword evidence="1" id="KW-0472">Membrane</keyword>
<gene>
    <name evidence="2" type="ORF">OYC64_005723</name>
</gene>
<dbReference type="EMBL" id="JBIYXZ010002078">
    <property type="protein sequence ID" value="KAL3053243.1"/>
    <property type="molecule type" value="Genomic_DNA"/>
</dbReference>
<dbReference type="PANTHER" id="PTHR34262:SF1">
    <property type="entry name" value="TRANSMEMBRANE PROTEIN 220"/>
    <property type="match status" value="1"/>
</dbReference>
<organism evidence="2 3">
    <name type="scientific">Pagothenia borchgrevinki</name>
    <name type="common">Bald rockcod</name>
    <name type="synonym">Trematomus borchgrevinki</name>
    <dbReference type="NCBI Taxonomy" id="8213"/>
    <lineage>
        <taxon>Eukaryota</taxon>
        <taxon>Metazoa</taxon>
        <taxon>Chordata</taxon>
        <taxon>Craniata</taxon>
        <taxon>Vertebrata</taxon>
        <taxon>Euteleostomi</taxon>
        <taxon>Actinopterygii</taxon>
        <taxon>Neopterygii</taxon>
        <taxon>Teleostei</taxon>
        <taxon>Neoteleostei</taxon>
        <taxon>Acanthomorphata</taxon>
        <taxon>Eupercaria</taxon>
        <taxon>Perciformes</taxon>
        <taxon>Notothenioidei</taxon>
        <taxon>Nototheniidae</taxon>
        <taxon>Pagothenia</taxon>
    </lineage>
</organism>
<reference evidence="2 3" key="1">
    <citation type="journal article" date="2022" name="G3 (Bethesda)">
        <title>Evaluating Illumina-, Nanopore-, and PacBio-based genome assembly strategies with the bald notothen, Trematomus borchgrevinki.</title>
        <authorList>
            <person name="Rayamajhi N."/>
            <person name="Cheng C.C."/>
            <person name="Catchen J.M."/>
        </authorList>
    </citation>
    <scope>NUCLEOTIDE SEQUENCE [LARGE SCALE GENOMIC DNA]</scope>
    <source>
        <strain evidence="2">AGRC-2024</strain>
    </source>
</reference>
<keyword evidence="3" id="KW-1185">Reference proteome</keyword>
<feature type="transmembrane region" description="Helical" evidence="1">
    <location>
        <begin position="84"/>
        <end position="105"/>
    </location>
</feature>
<evidence type="ECO:0000313" key="3">
    <source>
        <dbReference type="Proteomes" id="UP001619887"/>
    </source>
</evidence>
<feature type="transmembrane region" description="Helical" evidence="1">
    <location>
        <begin position="111"/>
        <end position="130"/>
    </location>
</feature>
<dbReference type="PANTHER" id="PTHR34262">
    <property type="entry name" value="TRANSMEMBRANE PROTEIN 220"/>
    <property type="match status" value="1"/>
</dbReference>
<accession>A0ABD2GHX0</accession>
<dbReference type="InterPro" id="IPR029377">
    <property type="entry name" value="TMEM220"/>
</dbReference>
<keyword evidence="1" id="KW-0812">Transmembrane</keyword>
<evidence type="ECO:0008006" key="4">
    <source>
        <dbReference type="Google" id="ProtNLM"/>
    </source>
</evidence>
<dbReference type="Pfam" id="PF15071">
    <property type="entry name" value="TMEM220"/>
    <property type="match status" value="1"/>
</dbReference>
<reference evidence="2 3" key="2">
    <citation type="journal article" date="2024" name="G3 (Bethesda)">
        <title>The genome of the cryopelagic Antarctic bald notothen, Trematomus borchgrevinki.</title>
        <authorList>
            <person name="Rayamajhi N."/>
            <person name="Rivera-Colon A.G."/>
            <person name="Minhas B.F."/>
            <person name="Cheng C.C."/>
            <person name="Catchen J.M."/>
        </authorList>
    </citation>
    <scope>NUCLEOTIDE SEQUENCE [LARGE SCALE GENOMIC DNA]</scope>
    <source>
        <strain evidence="2">AGRC-2024</strain>
    </source>
</reference>
<feature type="transmembrane region" description="Helical" evidence="1">
    <location>
        <begin position="202"/>
        <end position="223"/>
    </location>
</feature>
<comment type="caution">
    <text evidence="2">The sequence shown here is derived from an EMBL/GenBank/DDBJ whole genome shotgun (WGS) entry which is preliminary data.</text>
</comment>
<name>A0ABD2GHX0_PAGBO</name>
<evidence type="ECO:0000313" key="2">
    <source>
        <dbReference type="EMBL" id="KAL3053243.1"/>
    </source>
</evidence>
<sequence>MTHYGDMLNNLGIGDVHVPKSQCKYSKYQTNPSIFYQLDYRRTVSWRLLVVISTSRRPGRGSEMKQTTMGEVCKENNSESWLSVIWRICNLFMSVFFALATYVQINDPDAGLWMVGYGVPAVLCASIGLNPHVTETLPWRRIADLHVMISTAVVAILGWRLCKERITDILQEEEGREFSGLMLTLVWLLLCRHSGRSPVGMLRVSTATAITVFPFVAWLYYYINTELRANWPSHCKTAI</sequence>
<feature type="transmembrane region" description="Helical" evidence="1">
    <location>
        <begin position="142"/>
        <end position="159"/>
    </location>
</feature>
<evidence type="ECO:0000256" key="1">
    <source>
        <dbReference type="SAM" id="Phobius"/>
    </source>
</evidence>
<keyword evidence="1" id="KW-1133">Transmembrane helix</keyword>
<dbReference type="AlphaFoldDB" id="A0ABD2GHX0"/>
<proteinExistence type="predicted"/>
<dbReference type="Proteomes" id="UP001619887">
    <property type="component" value="Unassembled WGS sequence"/>
</dbReference>